<reference evidence="6" key="2">
    <citation type="submission" date="2020-09" db="EMBL/GenBank/DDBJ databases">
        <authorList>
            <person name="Sun Q."/>
            <person name="Zhou Y."/>
        </authorList>
    </citation>
    <scope>NUCLEOTIDE SEQUENCE</scope>
    <source>
        <strain evidence="6">CGMCC 1.12214</strain>
    </source>
</reference>
<dbReference type="Pfam" id="PF01812">
    <property type="entry name" value="5-FTHF_cyc-lig"/>
    <property type="match status" value="1"/>
</dbReference>
<evidence type="ECO:0000313" key="6">
    <source>
        <dbReference type="EMBL" id="GGH29815.1"/>
    </source>
</evidence>
<feature type="binding site" evidence="4">
    <location>
        <begin position="131"/>
        <end position="139"/>
    </location>
    <ligand>
        <name>ATP</name>
        <dbReference type="ChEBI" id="CHEBI:30616"/>
    </ligand>
</feature>
<accession>A0A917IBH7</accession>
<dbReference type="NCBIfam" id="TIGR02727">
    <property type="entry name" value="MTHFS_bact"/>
    <property type="match status" value="1"/>
</dbReference>
<sequence length="192" mass="21429">MTRPNDKSAIRQDVLSRRDALSEADRARMSAAMAEHPLPFLDELGEGPVSGFWPIRSEVDPRPLMRRLAQLGAGLCLPVVRETGLEFRAYAFGDLLDKAGFGLSEPPQTAPEARPRVMLAPMAAFDRFGDRVGYGKGHYDRAIERMLADGKPLTIVGLAFSLQEVERVPAEAHDRRLDWILTEREVIRPSHL</sequence>
<dbReference type="EC" id="6.3.3.2" evidence="5"/>
<evidence type="ECO:0000256" key="5">
    <source>
        <dbReference type="RuleBase" id="RU361279"/>
    </source>
</evidence>
<name>A0A917IBH7_9HYPH</name>
<comment type="cofactor">
    <cofactor evidence="5">
        <name>Mg(2+)</name>
        <dbReference type="ChEBI" id="CHEBI:18420"/>
    </cofactor>
</comment>
<evidence type="ECO:0000256" key="2">
    <source>
        <dbReference type="ARBA" id="ARBA00022741"/>
    </source>
</evidence>
<comment type="catalytic activity">
    <reaction evidence="5">
        <text>(6S)-5-formyl-5,6,7,8-tetrahydrofolate + ATP = (6R)-5,10-methenyltetrahydrofolate + ADP + phosphate</text>
        <dbReference type="Rhea" id="RHEA:10488"/>
        <dbReference type="ChEBI" id="CHEBI:30616"/>
        <dbReference type="ChEBI" id="CHEBI:43474"/>
        <dbReference type="ChEBI" id="CHEBI:57455"/>
        <dbReference type="ChEBI" id="CHEBI:57457"/>
        <dbReference type="ChEBI" id="CHEBI:456216"/>
        <dbReference type="EC" id="6.3.3.2"/>
    </reaction>
</comment>
<dbReference type="PIRSF" id="PIRSF006806">
    <property type="entry name" value="FTHF_cligase"/>
    <property type="match status" value="1"/>
</dbReference>
<dbReference type="InterPro" id="IPR037171">
    <property type="entry name" value="NagB/RpiA_transferase-like"/>
</dbReference>
<dbReference type="GO" id="GO:0030272">
    <property type="term" value="F:5-formyltetrahydrofolate cyclo-ligase activity"/>
    <property type="evidence" value="ECO:0007669"/>
    <property type="project" value="UniProtKB-EC"/>
</dbReference>
<dbReference type="GO" id="GO:0035999">
    <property type="term" value="P:tetrahydrofolate interconversion"/>
    <property type="evidence" value="ECO:0007669"/>
    <property type="project" value="TreeGrafter"/>
</dbReference>
<keyword evidence="5" id="KW-0479">Metal-binding</keyword>
<reference evidence="6" key="1">
    <citation type="journal article" date="2014" name="Int. J. Syst. Evol. Microbiol.">
        <title>Complete genome sequence of Corynebacterium casei LMG S-19264T (=DSM 44701T), isolated from a smear-ripened cheese.</title>
        <authorList>
            <consortium name="US DOE Joint Genome Institute (JGI-PGF)"/>
            <person name="Walter F."/>
            <person name="Albersmeier A."/>
            <person name="Kalinowski J."/>
            <person name="Ruckert C."/>
        </authorList>
    </citation>
    <scope>NUCLEOTIDE SEQUENCE</scope>
    <source>
        <strain evidence="6">CGMCC 1.12214</strain>
    </source>
</reference>
<dbReference type="RefSeq" id="WP_188519432.1">
    <property type="nucleotide sequence ID" value="NZ_BMES01000002.1"/>
</dbReference>
<gene>
    <name evidence="6" type="ORF">GCM10007036_40010</name>
</gene>
<dbReference type="PANTHER" id="PTHR23407:SF1">
    <property type="entry name" value="5-FORMYLTETRAHYDROFOLATE CYCLO-LIGASE"/>
    <property type="match status" value="1"/>
</dbReference>
<evidence type="ECO:0000313" key="7">
    <source>
        <dbReference type="Proteomes" id="UP000603912"/>
    </source>
</evidence>
<dbReference type="SUPFAM" id="SSF100950">
    <property type="entry name" value="NagB/RpiA/CoA transferase-like"/>
    <property type="match status" value="1"/>
</dbReference>
<dbReference type="InterPro" id="IPR024185">
    <property type="entry name" value="FTHF_cligase-like_sf"/>
</dbReference>
<keyword evidence="5" id="KW-0460">Magnesium</keyword>
<proteinExistence type="inferred from homology"/>
<evidence type="ECO:0000256" key="1">
    <source>
        <dbReference type="ARBA" id="ARBA00010638"/>
    </source>
</evidence>
<evidence type="ECO:0000256" key="4">
    <source>
        <dbReference type="PIRSR" id="PIRSR006806-1"/>
    </source>
</evidence>
<organism evidence="6 7">
    <name type="scientific">Alsobacter metallidurans</name>
    <dbReference type="NCBI Taxonomy" id="340221"/>
    <lineage>
        <taxon>Bacteria</taxon>
        <taxon>Pseudomonadati</taxon>
        <taxon>Pseudomonadota</taxon>
        <taxon>Alphaproteobacteria</taxon>
        <taxon>Hyphomicrobiales</taxon>
        <taxon>Alsobacteraceae</taxon>
        <taxon>Alsobacter</taxon>
    </lineage>
</organism>
<comment type="caution">
    <text evidence="6">The sequence shown here is derived from an EMBL/GenBank/DDBJ whole genome shotgun (WGS) entry which is preliminary data.</text>
</comment>
<feature type="binding site" evidence="4">
    <location>
        <position position="58"/>
    </location>
    <ligand>
        <name>substrate</name>
    </ligand>
</feature>
<dbReference type="GO" id="GO:0046872">
    <property type="term" value="F:metal ion binding"/>
    <property type="evidence" value="ECO:0007669"/>
    <property type="project" value="UniProtKB-KW"/>
</dbReference>
<keyword evidence="3 4" id="KW-0067">ATP-binding</keyword>
<dbReference type="AlphaFoldDB" id="A0A917IBH7"/>
<dbReference type="InterPro" id="IPR002698">
    <property type="entry name" value="FTHF_cligase"/>
</dbReference>
<keyword evidence="7" id="KW-1185">Reference proteome</keyword>
<evidence type="ECO:0000256" key="3">
    <source>
        <dbReference type="ARBA" id="ARBA00022840"/>
    </source>
</evidence>
<dbReference type="Proteomes" id="UP000603912">
    <property type="component" value="Unassembled WGS sequence"/>
</dbReference>
<dbReference type="PANTHER" id="PTHR23407">
    <property type="entry name" value="ATPASE INHIBITOR/5-FORMYLTETRAHYDROFOLATE CYCLO-LIGASE"/>
    <property type="match status" value="1"/>
</dbReference>
<feature type="binding site" evidence="4">
    <location>
        <begin position="7"/>
        <end position="11"/>
    </location>
    <ligand>
        <name>ATP</name>
        <dbReference type="ChEBI" id="CHEBI:30616"/>
    </ligand>
</feature>
<protein>
    <recommendedName>
        <fullName evidence="5">5-formyltetrahydrofolate cyclo-ligase</fullName>
        <ecNumber evidence="5">6.3.3.2</ecNumber>
    </recommendedName>
</protein>
<dbReference type="GO" id="GO:0005524">
    <property type="term" value="F:ATP binding"/>
    <property type="evidence" value="ECO:0007669"/>
    <property type="project" value="UniProtKB-KW"/>
</dbReference>
<keyword evidence="2 4" id="KW-0547">Nucleotide-binding</keyword>
<dbReference type="Gene3D" id="3.40.50.10420">
    <property type="entry name" value="NagB/RpiA/CoA transferase-like"/>
    <property type="match status" value="1"/>
</dbReference>
<dbReference type="EMBL" id="BMES01000002">
    <property type="protein sequence ID" value="GGH29815.1"/>
    <property type="molecule type" value="Genomic_DNA"/>
</dbReference>
<comment type="similarity">
    <text evidence="1 5">Belongs to the 5-formyltetrahydrofolate cyclo-ligase family.</text>
</comment>
<dbReference type="GO" id="GO:0009396">
    <property type="term" value="P:folic acid-containing compound biosynthetic process"/>
    <property type="evidence" value="ECO:0007669"/>
    <property type="project" value="TreeGrafter"/>
</dbReference>